<feature type="non-terminal residue" evidence="1">
    <location>
        <position position="1"/>
    </location>
</feature>
<name>A0A5J4RM82_9EUKA</name>
<protein>
    <recommendedName>
        <fullName evidence="3">Right handed beta helix domain-containing protein</fullName>
    </recommendedName>
</protein>
<comment type="caution">
    <text evidence="1">The sequence shown here is derived from an EMBL/GenBank/DDBJ whole genome shotgun (WGS) entry which is preliminary data.</text>
</comment>
<accession>A0A5J4RM82</accession>
<dbReference type="EMBL" id="SNRW01042079">
    <property type="protein sequence ID" value="KAA6333961.1"/>
    <property type="molecule type" value="Genomic_DNA"/>
</dbReference>
<reference evidence="1 2" key="1">
    <citation type="submission" date="2019-03" db="EMBL/GenBank/DDBJ databases">
        <title>Single cell metagenomics reveals metabolic interactions within the superorganism composed of flagellate Streblomastix strix and complex community of Bacteroidetes bacteria on its surface.</title>
        <authorList>
            <person name="Treitli S.C."/>
            <person name="Kolisko M."/>
            <person name="Husnik F."/>
            <person name="Keeling P."/>
            <person name="Hampl V."/>
        </authorList>
    </citation>
    <scope>NUCLEOTIDE SEQUENCE [LARGE SCALE GENOMIC DNA]</scope>
    <source>
        <strain evidence="1">ST1C</strain>
    </source>
</reference>
<proteinExistence type="predicted"/>
<evidence type="ECO:0008006" key="3">
    <source>
        <dbReference type="Google" id="ProtNLM"/>
    </source>
</evidence>
<evidence type="ECO:0000313" key="2">
    <source>
        <dbReference type="Proteomes" id="UP000324800"/>
    </source>
</evidence>
<gene>
    <name evidence="1" type="ORF">EZS28_053111</name>
</gene>
<organism evidence="1 2">
    <name type="scientific">Streblomastix strix</name>
    <dbReference type="NCBI Taxonomy" id="222440"/>
    <lineage>
        <taxon>Eukaryota</taxon>
        <taxon>Metamonada</taxon>
        <taxon>Preaxostyla</taxon>
        <taxon>Oxymonadida</taxon>
        <taxon>Streblomastigidae</taxon>
        <taxon>Streblomastix</taxon>
    </lineage>
</organism>
<dbReference type="Proteomes" id="UP000324800">
    <property type="component" value="Unassembled WGS sequence"/>
</dbReference>
<sequence>QIDQSGKEVKILNSLTSTGSTSTTQSILLIEQAGKFSVTNGTLSFDKITFSINTNALEGYIITGSTQSTKIQIDNCIMKTTTVSSTIKTGLVEVEYGILSVTNLNIKDLIIQERSIIKVDEGTNVGIVSIIGSTFENITRTGDNQKGGVLEGYLGSNNGQLRVSSTFKDCKVSNTDGYGGAIYIKITSDLLNMFDLSGTSYSGCDAQYGKSLFIEAYNLRTAVPLHTDASLTKTKIGAGSDEYEKVNLDNLMGYDGADTLAIPLYYVYTD</sequence>
<dbReference type="AlphaFoldDB" id="A0A5J4RM82"/>
<feature type="non-terminal residue" evidence="1">
    <location>
        <position position="270"/>
    </location>
</feature>
<evidence type="ECO:0000313" key="1">
    <source>
        <dbReference type="EMBL" id="KAA6333961.1"/>
    </source>
</evidence>